<evidence type="ECO:0000256" key="1">
    <source>
        <dbReference type="SAM" id="MobiDB-lite"/>
    </source>
</evidence>
<dbReference type="AlphaFoldDB" id="A0A127A561"/>
<dbReference type="SUPFAM" id="SSF51182">
    <property type="entry name" value="RmlC-like cupins"/>
    <property type="match status" value="1"/>
</dbReference>
<feature type="region of interest" description="Disordered" evidence="1">
    <location>
        <begin position="1"/>
        <end position="20"/>
    </location>
</feature>
<dbReference type="Proteomes" id="UP000070134">
    <property type="component" value="Chromosome"/>
</dbReference>
<dbReference type="InterPro" id="IPR011051">
    <property type="entry name" value="RmlC_Cupin_sf"/>
</dbReference>
<dbReference type="CDD" id="cd06990">
    <property type="entry name" value="cupin_DUF861"/>
    <property type="match status" value="1"/>
</dbReference>
<feature type="region of interest" description="Disordered" evidence="1">
    <location>
        <begin position="26"/>
        <end position="45"/>
    </location>
</feature>
<dbReference type="Gene3D" id="2.60.120.10">
    <property type="entry name" value="Jelly Rolls"/>
    <property type="match status" value="1"/>
</dbReference>
<organism evidence="2 3">
    <name type="scientific">Sinomonas atrocyanea</name>
    <dbReference type="NCBI Taxonomy" id="37927"/>
    <lineage>
        <taxon>Bacteria</taxon>
        <taxon>Bacillati</taxon>
        <taxon>Actinomycetota</taxon>
        <taxon>Actinomycetes</taxon>
        <taxon>Micrococcales</taxon>
        <taxon>Micrococcaceae</taxon>
        <taxon>Sinomonas</taxon>
    </lineage>
</organism>
<accession>A0A127A561</accession>
<dbReference type="STRING" id="37927.SA2016_3925"/>
<dbReference type="InterPro" id="IPR014710">
    <property type="entry name" value="RmlC-like_jellyroll"/>
</dbReference>
<evidence type="ECO:0000313" key="2">
    <source>
        <dbReference type="EMBL" id="AMM34579.1"/>
    </source>
</evidence>
<name>A0A127A561_9MICC</name>
<reference evidence="2 3" key="1">
    <citation type="submission" date="2016-02" db="EMBL/GenBank/DDBJ databases">
        <title>Complete genome of Sinomonas atrocyanea KCTC 3377.</title>
        <authorList>
            <person name="Kim K.M."/>
        </authorList>
    </citation>
    <scope>NUCLEOTIDE SEQUENCE [LARGE SCALE GENOMIC DNA]</scope>
    <source>
        <strain evidence="2 3">KCTC 3377</strain>
    </source>
</reference>
<keyword evidence="3" id="KW-1185">Reference proteome</keyword>
<dbReference type="KEGG" id="satk:SA2016_3925"/>
<protein>
    <submittedName>
        <fullName evidence="2">Putative cupin domain protein</fullName>
    </submittedName>
</protein>
<proteinExistence type="predicted"/>
<dbReference type="PATRIC" id="fig|37927.3.peg.4026"/>
<dbReference type="EMBL" id="CP014518">
    <property type="protein sequence ID" value="AMM34579.1"/>
    <property type="molecule type" value="Genomic_DNA"/>
</dbReference>
<feature type="compositionally biased region" description="Basic and acidic residues" evidence="1">
    <location>
        <begin position="31"/>
        <end position="45"/>
    </location>
</feature>
<gene>
    <name evidence="2" type="ORF">SA2016_3925</name>
</gene>
<evidence type="ECO:0000313" key="3">
    <source>
        <dbReference type="Proteomes" id="UP000070134"/>
    </source>
</evidence>
<sequence length="143" mass="15219">MVGTPALASSKKEHAKSTHVSVNVVTSLNVKSHDDPDEKRRPDKSEIDLVTVGDYTIGRFTFAPGWRWSECIKPGVGTDSCQNNHVGYCVAGTLEVHLTNGETATITAGSSYTIPPGHDAWVVGDSAFVGLEFLSAASFAKPD</sequence>